<feature type="region of interest" description="Disordered" evidence="1">
    <location>
        <begin position="185"/>
        <end position="205"/>
    </location>
</feature>
<proteinExistence type="predicted"/>
<evidence type="ECO:0000256" key="1">
    <source>
        <dbReference type="SAM" id="MobiDB-lite"/>
    </source>
</evidence>
<comment type="caution">
    <text evidence="2">The sequence shown here is derived from an EMBL/GenBank/DDBJ whole genome shotgun (WGS) entry which is preliminary data.</text>
</comment>
<sequence>MPALFVPMTTSISSRSNDLTITPDNVVSHVELENFSSSLAGYITREYGFKYKTFPSAPVLSLDAFIARLTTHANAPRAAGFATLAVMDITDELPLPMSLTSPQTHFLAALRFVLVNIYHRSERASQWVEYSKNMVTAAEIACMEIEMEDAIAQVMTASDLDILLRIPNVDWDDEDTVARNLGDITPHKSHKSTTDTVYNSEDDEEGELVFSTAEEYDAGYPLSWRQYSSTPQDSLQS</sequence>
<gene>
    <name evidence="2" type="ORF">HGRIS_014747</name>
</gene>
<evidence type="ECO:0000313" key="3">
    <source>
        <dbReference type="Proteomes" id="UP001556367"/>
    </source>
</evidence>
<protein>
    <submittedName>
        <fullName evidence="2">Uncharacterized protein</fullName>
    </submittedName>
</protein>
<reference evidence="3" key="1">
    <citation type="submission" date="2024-06" db="EMBL/GenBank/DDBJ databases">
        <title>Multi-omics analyses provide insights into the biosynthesis of the anticancer antibiotic pleurotin in Hohenbuehelia grisea.</title>
        <authorList>
            <person name="Weaver J.A."/>
            <person name="Alberti F."/>
        </authorList>
    </citation>
    <scope>NUCLEOTIDE SEQUENCE [LARGE SCALE GENOMIC DNA]</scope>
    <source>
        <strain evidence="3">T-177</strain>
    </source>
</reference>
<name>A0ABR3IQM7_9AGAR</name>
<organism evidence="2 3">
    <name type="scientific">Hohenbuehelia grisea</name>
    <dbReference type="NCBI Taxonomy" id="104357"/>
    <lineage>
        <taxon>Eukaryota</taxon>
        <taxon>Fungi</taxon>
        <taxon>Dikarya</taxon>
        <taxon>Basidiomycota</taxon>
        <taxon>Agaricomycotina</taxon>
        <taxon>Agaricomycetes</taxon>
        <taxon>Agaricomycetidae</taxon>
        <taxon>Agaricales</taxon>
        <taxon>Pleurotineae</taxon>
        <taxon>Pleurotaceae</taxon>
        <taxon>Hohenbuehelia</taxon>
    </lineage>
</organism>
<dbReference type="Proteomes" id="UP001556367">
    <property type="component" value="Unassembled WGS sequence"/>
</dbReference>
<evidence type="ECO:0000313" key="2">
    <source>
        <dbReference type="EMBL" id="KAL0945588.1"/>
    </source>
</evidence>
<dbReference type="EMBL" id="JASNQZ010000017">
    <property type="protein sequence ID" value="KAL0945588.1"/>
    <property type="molecule type" value="Genomic_DNA"/>
</dbReference>
<accession>A0ABR3IQM7</accession>
<keyword evidence="3" id="KW-1185">Reference proteome</keyword>